<dbReference type="Pfam" id="PF13091">
    <property type="entry name" value="PLDc_2"/>
    <property type="match status" value="2"/>
</dbReference>
<dbReference type="Proteomes" id="UP000054977">
    <property type="component" value="Unassembled WGS sequence"/>
</dbReference>
<evidence type="ECO:0000313" key="3">
    <source>
        <dbReference type="EMBL" id="SAL61149.1"/>
    </source>
</evidence>
<name>A0A158IYF2_9BURK</name>
<dbReference type="CDD" id="cd09113">
    <property type="entry name" value="PLDc_ymdC_like_2"/>
    <property type="match status" value="1"/>
</dbReference>
<dbReference type="SMART" id="SM00155">
    <property type="entry name" value="PLDc"/>
    <property type="match status" value="2"/>
</dbReference>
<evidence type="ECO:0000313" key="4">
    <source>
        <dbReference type="Proteomes" id="UP000054977"/>
    </source>
</evidence>
<evidence type="ECO:0000259" key="2">
    <source>
        <dbReference type="PROSITE" id="PS50035"/>
    </source>
</evidence>
<feature type="chain" id="PRO_5011118978" evidence="1">
    <location>
        <begin position="27"/>
        <end position="517"/>
    </location>
</feature>
<proteinExistence type="predicted"/>
<evidence type="ECO:0000256" key="1">
    <source>
        <dbReference type="SAM" id="SignalP"/>
    </source>
</evidence>
<dbReference type="RefSeq" id="WP_087670223.1">
    <property type="nucleotide sequence ID" value="NZ_FCNW02000047.1"/>
</dbReference>
<feature type="domain" description="PLD phosphodiesterase" evidence="2">
    <location>
        <begin position="163"/>
        <end position="190"/>
    </location>
</feature>
<dbReference type="CDD" id="cd09111">
    <property type="entry name" value="PLDc_ymdC_like_1"/>
    <property type="match status" value="1"/>
</dbReference>
<dbReference type="PROSITE" id="PS50035">
    <property type="entry name" value="PLD"/>
    <property type="match status" value="2"/>
</dbReference>
<sequence>MIVLRRCFAALLVMLLNACASLPPQAGRTETHALPNTADTRLGVAFAPGEATHPADNAFHLLPNAMDALVARVILMEGADRTLDMQYYIWHDDATGRTLAAAMLRAADRGVRVRLLLDDLGTNADDRVLLALDSHPNVEIRLFNPVASRSFKKLGSAVEFFRVNRRMHNKALIADNQGAILGGRNIGDEYFGASTTVAFGDLDVLVHGPVVREVSTAFDQYWNSESAYPVDRLMGKSADPEALAGYRAKLDAYLSTEMETPYFQQAKARLTDVIHTRDAQFSWGRATLLYDDPAKITRAPGDAEGHLMSQFRALDLKPEREMLIVSPYFVPQKAGVEWLRGMTSRGVRVTVLTNSLSATDVAAVHAGYQRYRKDLLEAGVRLYELKPVATDASKDKKSTFGSSKASLHAKTYVFDRKSIFIGSMNLDPRSVELNTEIGVYCESEAAASEVVDGIDANLDRVAWRLELRPDANGGSHIVWIDTAANGTVTVLDKEPDVSAWRRTGIWFLGLLPIESQL</sequence>
<dbReference type="PANTHER" id="PTHR21248:SF12">
    <property type="entry name" value="CARDIOLIPIN SYNTHASE C"/>
    <property type="match status" value="1"/>
</dbReference>
<dbReference type="AlphaFoldDB" id="A0A158IYF2"/>
<dbReference type="OrthoDB" id="9814092at2"/>
<dbReference type="InterPro" id="IPR025202">
    <property type="entry name" value="PLD-like_dom"/>
</dbReference>
<dbReference type="GO" id="GO:0030572">
    <property type="term" value="F:phosphatidyltransferase activity"/>
    <property type="evidence" value="ECO:0007669"/>
    <property type="project" value="UniProtKB-ARBA"/>
</dbReference>
<organism evidence="3 4">
    <name type="scientific">Caballeronia humi</name>
    <dbReference type="NCBI Taxonomy" id="326474"/>
    <lineage>
        <taxon>Bacteria</taxon>
        <taxon>Pseudomonadati</taxon>
        <taxon>Pseudomonadota</taxon>
        <taxon>Betaproteobacteria</taxon>
        <taxon>Burkholderiales</taxon>
        <taxon>Burkholderiaceae</taxon>
        <taxon>Caballeronia</taxon>
    </lineage>
</organism>
<dbReference type="GO" id="GO:0032049">
    <property type="term" value="P:cardiolipin biosynthetic process"/>
    <property type="evidence" value="ECO:0007669"/>
    <property type="project" value="UniProtKB-ARBA"/>
</dbReference>
<dbReference type="InterPro" id="IPR001736">
    <property type="entry name" value="PLipase_D/transphosphatidylase"/>
</dbReference>
<accession>A0A158IYF2</accession>
<dbReference type="PANTHER" id="PTHR21248">
    <property type="entry name" value="CARDIOLIPIN SYNTHASE"/>
    <property type="match status" value="1"/>
</dbReference>
<gene>
    <name evidence="3" type="ORF">AWB65_05559</name>
</gene>
<keyword evidence="4" id="KW-1185">Reference proteome</keyword>
<dbReference type="STRING" id="326474.AWB65_05559"/>
<keyword evidence="1" id="KW-0732">Signal</keyword>
<dbReference type="Gene3D" id="3.30.870.10">
    <property type="entry name" value="Endonuclease Chain A"/>
    <property type="match status" value="2"/>
</dbReference>
<dbReference type="SUPFAM" id="SSF56024">
    <property type="entry name" value="Phospholipase D/nuclease"/>
    <property type="match status" value="2"/>
</dbReference>
<feature type="signal peptide" evidence="1">
    <location>
        <begin position="1"/>
        <end position="26"/>
    </location>
</feature>
<comment type="caution">
    <text evidence="3">The sequence shown here is derived from an EMBL/GenBank/DDBJ whole genome shotgun (WGS) entry which is preliminary data.</text>
</comment>
<reference evidence="3" key="1">
    <citation type="submission" date="2016-01" db="EMBL/GenBank/DDBJ databases">
        <authorList>
            <person name="Peeters C."/>
        </authorList>
    </citation>
    <scope>NUCLEOTIDE SEQUENCE [LARGE SCALE GENOMIC DNA]</scope>
    <source>
        <strain evidence="3">LMG 22934</strain>
    </source>
</reference>
<dbReference type="EMBL" id="FCNW02000047">
    <property type="protein sequence ID" value="SAL61149.1"/>
    <property type="molecule type" value="Genomic_DNA"/>
</dbReference>
<feature type="domain" description="PLD phosphodiesterase" evidence="2">
    <location>
        <begin position="403"/>
        <end position="430"/>
    </location>
</feature>
<protein>
    <submittedName>
        <fullName evidence="3">Phospholipase D/transphosphatidylase</fullName>
    </submittedName>
</protein>